<keyword evidence="2" id="KW-0479">Metal-binding</keyword>
<evidence type="ECO:0000313" key="5">
    <source>
        <dbReference type="Proteomes" id="UP000786811"/>
    </source>
</evidence>
<dbReference type="EMBL" id="CAJNRD030001116">
    <property type="protein sequence ID" value="CAG5075574.1"/>
    <property type="molecule type" value="Genomic_DNA"/>
</dbReference>
<accession>A0A8J2EB68</accession>
<proteinExistence type="predicted"/>
<reference evidence="4" key="1">
    <citation type="submission" date="2021-04" db="EMBL/GenBank/DDBJ databases">
        <authorList>
            <person name="Chebbi M.A.C M."/>
        </authorList>
    </citation>
    <scope>NUCLEOTIDE SEQUENCE</scope>
</reference>
<dbReference type="Pfam" id="PF13359">
    <property type="entry name" value="DDE_Tnp_4"/>
    <property type="match status" value="1"/>
</dbReference>
<dbReference type="GO" id="GO:0046872">
    <property type="term" value="F:metal ion binding"/>
    <property type="evidence" value="ECO:0007669"/>
    <property type="project" value="UniProtKB-KW"/>
</dbReference>
<protein>
    <recommendedName>
        <fullName evidence="3">DDE Tnp4 domain-containing protein</fullName>
    </recommendedName>
</protein>
<evidence type="ECO:0000256" key="1">
    <source>
        <dbReference type="ARBA" id="ARBA00001968"/>
    </source>
</evidence>
<evidence type="ECO:0000313" key="4">
    <source>
        <dbReference type="EMBL" id="CAG5075574.1"/>
    </source>
</evidence>
<dbReference type="OrthoDB" id="6627079at2759"/>
<evidence type="ECO:0000259" key="3">
    <source>
        <dbReference type="Pfam" id="PF13359"/>
    </source>
</evidence>
<dbReference type="AlphaFoldDB" id="A0A8J2EB68"/>
<keyword evidence="5" id="KW-1185">Reference proteome</keyword>
<feature type="domain" description="DDE Tnp4" evidence="3">
    <location>
        <begin position="23"/>
        <end position="106"/>
    </location>
</feature>
<dbReference type="Proteomes" id="UP000786811">
    <property type="component" value="Unassembled WGS sequence"/>
</dbReference>
<comment type="caution">
    <text evidence="4">The sequence shown here is derived from an EMBL/GenBank/DDBJ whole genome shotgun (WGS) entry which is preliminary data.</text>
</comment>
<organism evidence="4 5">
    <name type="scientific">Cotesia congregata</name>
    <name type="common">Parasitoid wasp</name>
    <name type="synonym">Apanteles congregatus</name>
    <dbReference type="NCBI Taxonomy" id="51543"/>
    <lineage>
        <taxon>Eukaryota</taxon>
        <taxon>Metazoa</taxon>
        <taxon>Ecdysozoa</taxon>
        <taxon>Arthropoda</taxon>
        <taxon>Hexapoda</taxon>
        <taxon>Insecta</taxon>
        <taxon>Pterygota</taxon>
        <taxon>Neoptera</taxon>
        <taxon>Endopterygota</taxon>
        <taxon>Hymenoptera</taxon>
        <taxon>Apocrita</taxon>
        <taxon>Ichneumonoidea</taxon>
        <taxon>Braconidae</taxon>
        <taxon>Microgastrinae</taxon>
        <taxon>Cotesia</taxon>
    </lineage>
</organism>
<dbReference type="InterPro" id="IPR027806">
    <property type="entry name" value="HARBI1_dom"/>
</dbReference>
<sequence>MGQKFENREMNLPEAELLTVDGMPLPYVLVGDEAFQLTDYLLRPYPGRGSLNKDKTIFNYRLSRARQTIENSFGLLVSLWRILKKPIEATVDNSVNIVKAIICLHNWLRKQDEENNYIQENMVDRQGENGFIPGRWRDEVGEHSTLQDSRIYGNHYSSRTAVTIRDEFCDYFTAEGAVPWQYN</sequence>
<name>A0A8J2EB68_COTCN</name>
<evidence type="ECO:0000256" key="2">
    <source>
        <dbReference type="ARBA" id="ARBA00022723"/>
    </source>
</evidence>
<gene>
    <name evidence="4" type="ORF">HICCMSTLAB_LOCUS1728</name>
</gene>
<comment type="cofactor">
    <cofactor evidence="1">
        <name>a divalent metal cation</name>
        <dbReference type="ChEBI" id="CHEBI:60240"/>
    </cofactor>
</comment>